<evidence type="ECO:0000313" key="2">
    <source>
        <dbReference type="Proteomes" id="UP000277108"/>
    </source>
</evidence>
<reference evidence="1 2" key="1">
    <citation type="submission" date="2018-11" db="EMBL/GenBank/DDBJ databases">
        <title>Genomic Encyclopedia of Type Strains, Phase IV (KMG-IV): sequencing the most valuable type-strain genomes for metagenomic binning, comparative biology and taxonomic classification.</title>
        <authorList>
            <person name="Goeker M."/>
        </authorList>
    </citation>
    <scope>NUCLEOTIDE SEQUENCE [LARGE SCALE GENOMIC DNA]</scope>
    <source>
        <strain evidence="1 2">DSM 29158</strain>
    </source>
</reference>
<dbReference type="OrthoDB" id="2416898at2"/>
<name>A0A3N5BJ13_9BACL</name>
<keyword evidence="2" id="KW-1185">Reference proteome</keyword>
<comment type="caution">
    <text evidence="1">The sequence shown here is derived from an EMBL/GenBank/DDBJ whole genome shotgun (WGS) entry which is preliminary data.</text>
</comment>
<dbReference type="Proteomes" id="UP000277108">
    <property type="component" value="Unassembled WGS sequence"/>
</dbReference>
<evidence type="ECO:0000313" key="1">
    <source>
        <dbReference type="EMBL" id="RPF57824.1"/>
    </source>
</evidence>
<sequence length="297" mass="34436">MEELIKKLEGYLFSDYVYQEAINDNIITEYKRLLNGTIQDTSTSFYFLNDLLLQCGALNTQVLHPEVKPFIGFMPTLLEDTFYVKHVAEDLRVVIHDKITHLDDEPIEHIRNKYKHLLTSNDSGLLLQHIIRRNRFMTIARGNQTYTMDVLTFNALNLTVDPYFKLTDESNHLELRVSHLNFDIDFIEQMLDRYRHKINDDTTFTLNLTGNRGGEIYLKGLINKLEIISSQIKSIKIDEYTAGNALLLANFYESKGIQVYGENTGVIHDESLCRYVEIGNGFILKYPNQPISLDMIE</sequence>
<organism evidence="1 2">
    <name type="scientific">Abyssicoccus albus</name>
    <dbReference type="NCBI Taxonomy" id="1817405"/>
    <lineage>
        <taxon>Bacteria</taxon>
        <taxon>Bacillati</taxon>
        <taxon>Bacillota</taxon>
        <taxon>Bacilli</taxon>
        <taxon>Bacillales</taxon>
        <taxon>Abyssicoccaceae</taxon>
    </lineage>
</organism>
<dbReference type="EMBL" id="RKRK01000002">
    <property type="protein sequence ID" value="RPF57824.1"/>
    <property type="molecule type" value="Genomic_DNA"/>
</dbReference>
<dbReference type="AlphaFoldDB" id="A0A3N5BJ13"/>
<protein>
    <submittedName>
        <fullName evidence="1">Uncharacterized protein</fullName>
    </submittedName>
</protein>
<gene>
    <name evidence="1" type="ORF">EDD62_0459</name>
</gene>
<proteinExistence type="predicted"/>
<accession>A0A3N5BJ13</accession>
<dbReference type="RefSeq" id="WP_123807375.1">
    <property type="nucleotide sequence ID" value="NZ_RKRK01000002.1"/>
</dbReference>